<dbReference type="Proteomes" id="UP000053372">
    <property type="component" value="Unassembled WGS sequence"/>
</dbReference>
<name>A0A0V7ZRP4_9CYAN</name>
<organism evidence="2 3">
    <name type="scientific">Mastigocoleus testarum BC008</name>
    <dbReference type="NCBI Taxonomy" id="371196"/>
    <lineage>
        <taxon>Bacteria</taxon>
        <taxon>Bacillati</taxon>
        <taxon>Cyanobacteriota</taxon>
        <taxon>Cyanophyceae</taxon>
        <taxon>Nostocales</taxon>
        <taxon>Hapalosiphonaceae</taxon>
        <taxon>Mastigocoleus</taxon>
    </lineage>
</organism>
<dbReference type="EMBL" id="LMTZ01000092">
    <property type="protein sequence ID" value="KST66935.1"/>
    <property type="molecule type" value="Genomic_DNA"/>
</dbReference>
<comment type="caution">
    <text evidence="2">The sequence shown here is derived from an EMBL/GenBank/DDBJ whole genome shotgun (WGS) entry which is preliminary data.</text>
</comment>
<sequence>MIKEDILAKEFTRLVDLYYPKIGKLLDGCYVKVITSYWGRPKKRLRYIGIYCCEEMLPYIETKKNIFREIAENMGLAQVVFLNSSRLLRDPMSKLKHADPRLWFDLHLLEV</sequence>
<evidence type="ECO:0000313" key="3">
    <source>
        <dbReference type="Proteomes" id="UP000053372"/>
    </source>
</evidence>
<proteinExistence type="predicted"/>
<dbReference type="EMBL" id="LMTZ01000090">
    <property type="protein sequence ID" value="KST67176.1"/>
    <property type="molecule type" value="Genomic_DNA"/>
</dbReference>
<dbReference type="RefSeq" id="WP_027846752.1">
    <property type="nucleotide sequence ID" value="NZ_LMTZ01000090.1"/>
</dbReference>
<accession>A0A0V7ZRP4</accession>
<keyword evidence="3" id="KW-1185">Reference proteome</keyword>
<evidence type="ECO:0000313" key="1">
    <source>
        <dbReference type="EMBL" id="KST66935.1"/>
    </source>
</evidence>
<evidence type="ECO:0000313" key="2">
    <source>
        <dbReference type="EMBL" id="KST67176.1"/>
    </source>
</evidence>
<dbReference type="OrthoDB" id="513533at2"/>
<gene>
    <name evidence="1" type="ORF">BC008_27480</name>
    <name evidence="2" type="ORF">BC008_28700</name>
</gene>
<dbReference type="AlphaFoldDB" id="A0A0V7ZRP4"/>
<reference evidence="2 3" key="1">
    <citation type="journal article" date="2015" name="Genome Announc.">
        <title>Draft Genome of the Euendolithic (true boring) Cyanobacterium Mastigocoleus testarum strain BC008.</title>
        <authorList>
            <person name="Guida B.S."/>
            <person name="Garcia-Pichel F."/>
        </authorList>
    </citation>
    <scope>NUCLEOTIDE SEQUENCE [LARGE SCALE GENOMIC DNA]</scope>
    <source>
        <strain evidence="2 3">BC008</strain>
    </source>
</reference>
<protein>
    <submittedName>
        <fullName evidence="2">Uncharacterized protein</fullName>
    </submittedName>
</protein>